<evidence type="ECO:0000313" key="1">
    <source>
        <dbReference type="EMBL" id="MDT3726987.1"/>
    </source>
</evidence>
<protein>
    <submittedName>
        <fullName evidence="1">Uncharacterized protein</fullName>
    </submittedName>
</protein>
<dbReference type="EMBL" id="JAVSGH010000024">
    <property type="protein sequence ID" value="MDT3726987.1"/>
    <property type="molecule type" value="Genomic_DNA"/>
</dbReference>
<sequence>MGHGRPVDPGSGDVQGGAAGAYFLDVNLCAAYRLGKAWQLG</sequence>
<evidence type="ECO:0000313" key="2">
    <source>
        <dbReference type="Proteomes" id="UP001181313"/>
    </source>
</evidence>
<name>A0ABU3I221_9ACTN</name>
<comment type="caution">
    <text evidence="1">The sequence shown here is derived from an EMBL/GenBank/DDBJ whole genome shotgun (WGS) entry which is preliminary data.</text>
</comment>
<gene>
    <name evidence="1" type="ORF">ROS62_19745</name>
</gene>
<keyword evidence="2" id="KW-1185">Reference proteome</keyword>
<dbReference type="RefSeq" id="WP_337674907.1">
    <property type="nucleotide sequence ID" value="NZ_JAVSGH010000024.1"/>
</dbReference>
<accession>A0ABU3I221</accession>
<proteinExistence type="predicted"/>
<organism evidence="1 2">
    <name type="scientific">Streptomyces althioticus subsp. attaecolombicae</name>
    <dbReference type="NCBI Taxonomy" id="3075534"/>
    <lineage>
        <taxon>Bacteria</taxon>
        <taxon>Bacillati</taxon>
        <taxon>Actinomycetota</taxon>
        <taxon>Actinomycetes</taxon>
        <taxon>Kitasatosporales</taxon>
        <taxon>Streptomycetaceae</taxon>
        <taxon>Streptomyces</taxon>
        <taxon>Streptomyces althioticus group</taxon>
    </lineage>
</organism>
<reference evidence="1" key="1">
    <citation type="submission" date="2024-05" db="EMBL/GenBank/DDBJ databases">
        <title>30 novel species of actinomycetes from the DSMZ collection.</title>
        <authorList>
            <person name="Nouioui I."/>
        </authorList>
    </citation>
    <scope>NUCLEOTIDE SEQUENCE</scope>
    <source>
        <strain evidence="1">DSM 41972</strain>
    </source>
</reference>
<dbReference type="Proteomes" id="UP001181313">
    <property type="component" value="Unassembled WGS sequence"/>
</dbReference>